<evidence type="ECO:0000313" key="2">
    <source>
        <dbReference type="Proteomes" id="UP001151582"/>
    </source>
</evidence>
<name>A0A9W8B4Q1_9FUNG</name>
<dbReference type="AlphaFoldDB" id="A0A9W8B4Q1"/>
<keyword evidence="2" id="KW-1185">Reference proteome</keyword>
<evidence type="ECO:0000313" key="1">
    <source>
        <dbReference type="EMBL" id="KAJ1974921.1"/>
    </source>
</evidence>
<gene>
    <name evidence="1" type="ORF">H4R34_004534</name>
</gene>
<feature type="non-terminal residue" evidence="1">
    <location>
        <position position="145"/>
    </location>
</feature>
<reference evidence="1" key="1">
    <citation type="submission" date="2022-07" db="EMBL/GenBank/DDBJ databases">
        <title>Phylogenomic reconstructions and comparative analyses of Kickxellomycotina fungi.</title>
        <authorList>
            <person name="Reynolds N.K."/>
            <person name="Stajich J.E."/>
            <person name="Barry K."/>
            <person name="Grigoriev I.V."/>
            <person name="Crous P."/>
            <person name="Smith M.E."/>
        </authorList>
    </citation>
    <scope>NUCLEOTIDE SEQUENCE</scope>
    <source>
        <strain evidence="1">RSA 567</strain>
    </source>
</reference>
<sequence length="145" mass="16223">MSSFNLVTLSKYLTKVHSANGNPTTTAPPRKILDLRPKPDYEHRHLYRSVNLLELEFSDSKFCQLPAKAIALDVLVPFEAPRPANSQDVIPPADRPWIKLALWLFERGWQVENVVPVQGSYIDATASTMSQASLPVSATEDPGWH</sequence>
<protein>
    <recommendedName>
        <fullName evidence="3">Rhodanese domain-containing protein</fullName>
    </recommendedName>
</protein>
<proteinExistence type="predicted"/>
<evidence type="ECO:0008006" key="3">
    <source>
        <dbReference type="Google" id="ProtNLM"/>
    </source>
</evidence>
<accession>A0A9W8B4Q1</accession>
<dbReference type="EMBL" id="JANBQB010000590">
    <property type="protein sequence ID" value="KAJ1974921.1"/>
    <property type="molecule type" value="Genomic_DNA"/>
</dbReference>
<organism evidence="1 2">
    <name type="scientific">Dimargaris verticillata</name>
    <dbReference type="NCBI Taxonomy" id="2761393"/>
    <lineage>
        <taxon>Eukaryota</taxon>
        <taxon>Fungi</taxon>
        <taxon>Fungi incertae sedis</taxon>
        <taxon>Zoopagomycota</taxon>
        <taxon>Kickxellomycotina</taxon>
        <taxon>Dimargaritomycetes</taxon>
        <taxon>Dimargaritales</taxon>
        <taxon>Dimargaritaceae</taxon>
        <taxon>Dimargaris</taxon>
    </lineage>
</organism>
<dbReference type="Proteomes" id="UP001151582">
    <property type="component" value="Unassembled WGS sequence"/>
</dbReference>
<comment type="caution">
    <text evidence="1">The sequence shown here is derived from an EMBL/GenBank/DDBJ whole genome shotgun (WGS) entry which is preliminary data.</text>
</comment>